<organism evidence="4 5">
    <name type="scientific">Lentzea flaviverrucosa</name>
    <dbReference type="NCBI Taxonomy" id="200379"/>
    <lineage>
        <taxon>Bacteria</taxon>
        <taxon>Bacillati</taxon>
        <taxon>Actinomycetota</taxon>
        <taxon>Actinomycetes</taxon>
        <taxon>Pseudonocardiales</taxon>
        <taxon>Pseudonocardiaceae</taxon>
        <taxon>Lentzea</taxon>
    </lineage>
</organism>
<sequence length="446" mass="43037">MAGDEPNIGGFAILPFAGGETIYKWFENGSGPGQSTSLAAQGWRDLSSGHGDVAQLIEKAVRDSGAAWEGSAGDAARGGTSPLATWATVTGDSATQAGTTADTVGDAYVDAKNSMSKPPTVPDKPFLNDFRPWDTDYDKKLEQNQQVSEQNIRAFNQYAGAVNASMSNQPTFIAPTANDGSVEQQPGGDHMIDRVGMQTQPPPSIGTPPGGGGDRIGGGPDGGTDLSGVKPPGTGGNDDTGTAGVNDPKFTPPPTDIGRPRPDIGVPITPPDGVYNPNDPRRPGGPLDPNNPRRPGGPLDPNNPRNRPGGLNGPGGGAGGGAGGGRGGGAGGGIGGPGGGAGGGLGGAAAAKGMGGPGGMGGGFGGAAGVTGDGRGGAGGFGPSGAGAAGAAGRGGAAGMGAGGMGAGGGRGEGAEDSEHKSASYLQETEDIFGDGTMVAPPVIGG</sequence>
<feature type="region of interest" description="Disordered" evidence="2">
    <location>
        <begin position="174"/>
        <end position="446"/>
    </location>
</feature>
<dbReference type="Proteomes" id="UP000199028">
    <property type="component" value="Unassembled WGS sequence"/>
</dbReference>
<dbReference type="Pfam" id="PF00823">
    <property type="entry name" value="PPE"/>
    <property type="match status" value="1"/>
</dbReference>
<name>A0A1H9XQS4_9PSEU</name>
<evidence type="ECO:0000256" key="2">
    <source>
        <dbReference type="SAM" id="MobiDB-lite"/>
    </source>
</evidence>
<evidence type="ECO:0000259" key="3">
    <source>
        <dbReference type="Pfam" id="PF00823"/>
    </source>
</evidence>
<comment type="similarity">
    <text evidence="1">Belongs to the mycobacterial PPE family.</text>
</comment>
<feature type="compositionally biased region" description="Basic and acidic residues" evidence="2">
    <location>
        <begin position="413"/>
        <end position="422"/>
    </location>
</feature>
<feature type="compositionally biased region" description="Low complexity" evidence="2">
    <location>
        <begin position="284"/>
        <end position="309"/>
    </location>
</feature>
<feature type="compositionally biased region" description="Gly residues" evidence="2">
    <location>
        <begin position="208"/>
        <end position="222"/>
    </location>
</feature>
<feature type="domain" description="PPE" evidence="3">
    <location>
        <begin position="29"/>
        <end position="121"/>
    </location>
</feature>
<dbReference type="RefSeq" id="WP_090071391.1">
    <property type="nucleotide sequence ID" value="NZ_FOFT01000016.1"/>
</dbReference>
<reference evidence="5" key="1">
    <citation type="submission" date="2016-10" db="EMBL/GenBank/DDBJ databases">
        <authorList>
            <person name="Varghese N."/>
            <person name="Submissions S."/>
        </authorList>
    </citation>
    <scope>NUCLEOTIDE SEQUENCE [LARGE SCALE GENOMIC DNA]</scope>
    <source>
        <strain evidence="5">CGMCC 4.578</strain>
    </source>
</reference>
<keyword evidence="5" id="KW-1185">Reference proteome</keyword>
<dbReference type="AlphaFoldDB" id="A0A1H9XQS4"/>
<dbReference type="InterPro" id="IPR000030">
    <property type="entry name" value="PPE_dom"/>
</dbReference>
<dbReference type="EMBL" id="FOFT01000016">
    <property type="protein sequence ID" value="SES48504.1"/>
    <property type="molecule type" value="Genomic_DNA"/>
</dbReference>
<dbReference type="Gene3D" id="1.20.1260.20">
    <property type="entry name" value="PPE superfamily"/>
    <property type="match status" value="1"/>
</dbReference>
<evidence type="ECO:0000313" key="4">
    <source>
        <dbReference type="EMBL" id="SES48504.1"/>
    </source>
</evidence>
<gene>
    <name evidence="4" type="ORF">SAMN05216195_116199</name>
</gene>
<dbReference type="InterPro" id="IPR038332">
    <property type="entry name" value="PPE_sf"/>
</dbReference>
<protein>
    <submittedName>
        <fullName evidence="4">PPE family protein</fullName>
    </submittedName>
</protein>
<dbReference type="SUPFAM" id="SSF140459">
    <property type="entry name" value="PE/PPE dimer-like"/>
    <property type="match status" value="1"/>
</dbReference>
<evidence type="ECO:0000313" key="5">
    <source>
        <dbReference type="Proteomes" id="UP000199028"/>
    </source>
</evidence>
<proteinExistence type="inferred from homology"/>
<dbReference type="OrthoDB" id="3701380at2"/>
<accession>A0A1H9XQS4</accession>
<feature type="compositionally biased region" description="Gly residues" evidence="2">
    <location>
        <begin position="310"/>
        <end position="412"/>
    </location>
</feature>
<evidence type="ECO:0000256" key="1">
    <source>
        <dbReference type="ARBA" id="ARBA00010652"/>
    </source>
</evidence>